<dbReference type="AlphaFoldDB" id="A0A1N7F1U1"/>
<reference evidence="3 4" key="1">
    <citation type="submission" date="2017-01" db="EMBL/GenBank/DDBJ databases">
        <authorList>
            <person name="Mah S.A."/>
            <person name="Swanson W.J."/>
            <person name="Moy G.W."/>
            <person name="Vacquier V.D."/>
        </authorList>
    </citation>
    <scope>NUCLEOTIDE SEQUENCE [LARGE SCALE GENOMIC DNA]</scope>
    <source>
        <strain evidence="3 4">CPCC 203464</strain>
    </source>
</reference>
<dbReference type="OrthoDB" id="3218196at2"/>
<dbReference type="Proteomes" id="UP000186218">
    <property type="component" value="Unassembled WGS sequence"/>
</dbReference>
<keyword evidence="2" id="KW-0472">Membrane</keyword>
<dbReference type="RefSeq" id="WP_076478533.1">
    <property type="nucleotide sequence ID" value="NZ_FTNT01000004.1"/>
</dbReference>
<feature type="region of interest" description="Disordered" evidence="1">
    <location>
        <begin position="1"/>
        <end position="27"/>
    </location>
</feature>
<evidence type="ECO:0000313" key="4">
    <source>
        <dbReference type="Proteomes" id="UP000186218"/>
    </source>
</evidence>
<evidence type="ECO:0000256" key="2">
    <source>
        <dbReference type="SAM" id="Phobius"/>
    </source>
</evidence>
<feature type="transmembrane region" description="Helical" evidence="2">
    <location>
        <begin position="232"/>
        <end position="253"/>
    </location>
</feature>
<dbReference type="STRING" id="1344003.SAMN05445060_1719"/>
<organism evidence="3 4">
    <name type="scientific">Williamsia sterculiae</name>
    <dbReference type="NCBI Taxonomy" id="1344003"/>
    <lineage>
        <taxon>Bacteria</taxon>
        <taxon>Bacillati</taxon>
        <taxon>Actinomycetota</taxon>
        <taxon>Actinomycetes</taxon>
        <taxon>Mycobacteriales</taxon>
        <taxon>Nocardiaceae</taxon>
        <taxon>Williamsia</taxon>
    </lineage>
</organism>
<sequence>MTGDASSMRSLLRRAPTPTRYPRQSPATRNELLALARERAHSPLPSLRKLAATSPGKLFMITTVLVVVAVLSGWYASTVLDNRTAALTETIDDTEPIAESAQVLYSSLSIADATANTAFTSGGLEPQSLRTRYNDALATASQALIAAAAGTSNENEQVRADLNLLSEQIPVYAGLIESARVNNRLGNPVGSAYLGEASSLMQTSVLPAAERLYEKRSQAISDPQNRFKTPPWAVYVVITLMLAILLLTSRYLARRTRRRLNLGLLVATACVVVSMLWLLIAGLLSVGYTSSAENKGAGPLRDLTHARILTQKARSDETLSLVRRGDSNALESDFASSAAQIKQTLDSFGPDGDNKDTVTDAIVKAQSALITWQQAHTTTVQRTAAGDFSGATAIAVGNSPDGSAVAYGALDAALTDGITQTRTTLRDDLTTARVVLGFAGTGVLALLLVAAVATVAGMFPRIREYR</sequence>
<keyword evidence="4" id="KW-1185">Reference proteome</keyword>
<keyword evidence="2" id="KW-0812">Transmembrane</keyword>
<feature type="transmembrane region" description="Helical" evidence="2">
    <location>
        <begin position="434"/>
        <end position="459"/>
    </location>
</feature>
<protein>
    <submittedName>
        <fullName evidence="3">Uncharacterized protein</fullName>
    </submittedName>
</protein>
<name>A0A1N7F1U1_9NOCA</name>
<dbReference type="EMBL" id="FTNT01000004">
    <property type="protein sequence ID" value="SIR94182.1"/>
    <property type="molecule type" value="Genomic_DNA"/>
</dbReference>
<gene>
    <name evidence="3" type="ORF">SAMN05445060_1719</name>
</gene>
<evidence type="ECO:0000256" key="1">
    <source>
        <dbReference type="SAM" id="MobiDB-lite"/>
    </source>
</evidence>
<evidence type="ECO:0000313" key="3">
    <source>
        <dbReference type="EMBL" id="SIR94182.1"/>
    </source>
</evidence>
<proteinExistence type="predicted"/>
<accession>A0A1N7F1U1</accession>
<feature type="transmembrane region" description="Helical" evidence="2">
    <location>
        <begin position="58"/>
        <end position="76"/>
    </location>
</feature>
<keyword evidence="2" id="KW-1133">Transmembrane helix</keyword>
<feature type="transmembrane region" description="Helical" evidence="2">
    <location>
        <begin position="260"/>
        <end position="284"/>
    </location>
</feature>